<feature type="compositionally biased region" description="Basic and acidic residues" evidence="4">
    <location>
        <begin position="659"/>
        <end position="673"/>
    </location>
</feature>
<evidence type="ECO:0000256" key="4">
    <source>
        <dbReference type="SAM" id="MobiDB-lite"/>
    </source>
</evidence>
<dbReference type="EMBL" id="CAMXCT020001524">
    <property type="protein sequence ID" value="CAL1144246.1"/>
    <property type="molecule type" value="Genomic_DNA"/>
</dbReference>
<dbReference type="SUPFAM" id="SSF51905">
    <property type="entry name" value="FAD/NAD(P)-binding domain"/>
    <property type="match status" value="1"/>
</dbReference>
<dbReference type="EMBL" id="CAMXCT030001524">
    <property type="protein sequence ID" value="CAL4778183.1"/>
    <property type="molecule type" value="Genomic_DNA"/>
</dbReference>
<evidence type="ECO:0000256" key="2">
    <source>
        <dbReference type="ARBA" id="ARBA00022692"/>
    </source>
</evidence>
<dbReference type="InterPro" id="IPR002937">
    <property type="entry name" value="Amino_oxidase"/>
</dbReference>
<sequence>SFRFPTMAEQSKPAPSFSDILNKASKKASQLLHPAALEEVLTLMWMRTIMNYQYRYGGTFMEVTKKLWAEGGVPRFYRGLAPGLIQAPVSRFGDTAANDGALAALEHTSLPTAAKTMCASGAAAALSSAMAWSRSFDELHFGIAGYCNKRQPLAPLPCLSSGSSPGHVSGAKQPRVAIIGCWDSPLFRPPAALGLAKHGFAVTLLEQSHVVGGRVRSCQVRQKPYDLGATWLHGRSTEQNPLLRYTEKLPRLEGKQRGGGPGPRTLLDGDAVDGTLVSRLASSYGNALEDCEGVAHGRIPEKLQGKQLPEDVETAVAAILSQCETTAPQNLLEASLQWRRQLECSISGCDSVSELSLAAWGEYQEIPSAQRASNRWEGGFAAVLQEALKDLFRLGDERCGGNVELHLNCRAERVHWSQSSADCCVVGRVESKEVRIAAQHVVITTSLGALKASELCFDPPLPESKQMAIQRLGFGTVNKVLLLYPHPWWAELWSTLRILWPADCDLEPWWLRSVYGCSPVADGLEFWISGPAARAMESCSDAEVMAALHQLLARPRREVPEPNGLVRSKWSNVVKLKENEETAAGNLNKTEKKVLETAAPSLPNQTSEPVQNVSPNFEENAASDGQVKQGNTCVAGMALLSMLWIGIQVALPAHDPLARQRRQDGQKERKEETQGGQEGAASPEALAAFRKVGVPGSKAKRLQTLHVDHLALHCPETCNLELWVLHFLAIASGGSLASQDLQIWDAHRSHEVEGKDGLQKLIEKTKKHPTALWQGGVGAMTATWVGHYPWFYTNNQLRESLPQFDIPYGKYVRNAFIGFCSAAVSDTCSNSLRVLKTTRQTSLEPVGYFESAKNIIANEGYAGLFGRGLKTRILTNGVQGALFTVGWRAISDYLNKPSA</sequence>
<organism evidence="6">
    <name type="scientific">Cladocopium goreaui</name>
    <dbReference type="NCBI Taxonomy" id="2562237"/>
    <lineage>
        <taxon>Eukaryota</taxon>
        <taxon>Sar</taxon>
        <taxon>Alveolata</taxon>
        <taxon>Dinophyceae</taxon>
        <taxon>Suessiales</taxon>
        <taxon>Symbiodiniaceae</taxon>
        <taxon>Cladocopium</taxon>
    </lineage>
</organism>
<evidence type="ECO:0000256" key="1">
    <source>
        <dbReference type="ARBA" id="ARBA00004141"/>
    </source>
</evidence>
<dbReference type="Gene3D" id="3.90.660.10">
    <property type="match status" value="1"/>
</dbReference>
<dbReference type="GO" id="GO:0016491">
    <property type="term" value="F:oxidoreductase activity"/>
    <property type="evidence" value="ECO:0007669"/>
    <property type="project" value="InterPro"/>
</dbReference>
<evidence type="ECO:0000313" key="6">
    <source>
        <dbReference type="EMBL" id="CAI3990871.1"/>
    </source>
</evidence>
<feature type="compositionally biased region" description="Polar residues" evidence="4">
    <location>
        <begin position="602"/>
        <end position="617"/>
    </location>
</feature>
<evidence type="ECO:0000256" key="3">
    <source>
        <dbReference type="ARBA" id="ARBA00023136"/>
    </source>
</evidence>
<evidence type="ECO:0000313" key="9">
    <source>
        <dbReference type="Proteomes" id="UP001152797"/>
    </source>
</evidence>
<dbReference type="InterPro" id="IPR018108">
    <property type="entry name" value="MCP_transmembrane"/>
</dbReference>
<evidence type="ECO:0000313" key="7">
    <source>
        <dbReference type="EMBL" id="CAL1144246.1"/>
    </source>
</evidence>
<feature type="domain" description="Amine oxidase" evidence="5">
    <location>
        <begin position="191"/>
        <end position="571"/>
    </location>
</feature>
<dbReference type="Proteomes" id="UP001152797">
    <property type="component" value="Unassembled WGS sequence"/>
</dbReference>
<dbReference type="EMBL" id="CAMXCT010001524">
    <property type="protein sequence ID" value="CAI3990871.1"/>
    <property type="molecule type" value="Genomic_DNA"/>
</dbReference>
<protein>
    <submittedName>
        <fullName evidence="8">Peroxisomal N(1)-acetyl-spermine/spermidine oxidase (Polyamine oxidase)</fullName>
    </submittedName>
</protein>
<feature type="region of interest" description="Disordered" evidence="4">
    <location>
        <begin position="602"/>
        <end position="624"/>
    </location>
</feature>
<accession>A0A9P1CGB5</accession>
<evidence type="ECO:0000259" key="5">
    <source>
        <dbReference type="Pfam" id="PF01593"/>
    </source>
</evidence>
<dbReference type="SUPFAM" id="SSF103506">
    <property type="entry name" value="Mitochondrial carrier"/>
    <property type="match status" value="2"/>
</dbReference>
<dbReference type="GO" id="GO:0016020">
    <property type="term" value="C:membrane"/>
    <property type="evidence" value="ECO:0007669"/>
    <property type="project" value="UniProtKB-SubCell"/>
</dbReference>
<name>A0A9P1CGB5_9DINO</name>
<keyword evidence="2" id="KW-0812">Transmembrane</keyword>
<dbReference type="Gene3D" id="1.50.40.10">
    <property type="entry name" value="Mitochondrial carrier domain"/>
    <property type="match status" value="1"/>
</dbReference>
<comment type="subcellular location">
    <subcellularLocation>
        <location evidence="1">Membrane</location>
        <topology evidence="1">Multi-pass membrane protein</topology>
    </subcellularLocation>
</comment>
<reference evidence="6" key="1">
    <citation type="submission" date="2022-10" db="EMBL/GenBank/DDBJ databases">
        <authorList>
            <person name="Chen Y."/>
            <person name="Dougan E. K."/>
            <person name="Chan C."/>
            <person name="Rhodes N."/>
            <person name="Thang M."/>
        </authorList>
    </citation>
    <scope>NUCLEOTIDE SEQUENCE</scope>
</reference>
<comment type="caution">
    <text evidence="6">The sequence shown here is derived from an EMBL/GenBank/DDBJ whole genome shotgun (WGS) entry which is preliminary data.</text>
</comment>
<dbReference type="Gene3D" id="3.50.50.60">
    <property type="entry name" value="FAD/NAD(P)-binding domain"/>
    <property type="match status" value="1"/>
</dbReference>
<dbReference type="PANTHER" id="PTHR47567:SF1">
    <property type="entry name" value="NAD-DEPENDENT EPIMERASE_DEHYDRATASE DOMAIN-CONTAINING PROTEIN"/>
    <property type="match status" value="1"/>
</dbReference>
<dbReference type="SUPFAM" id="SSF54373">
    <property type="entry name" value="FAD-linked reductases, C-terminal domain"/>
    <property type="match status" value="1"/>
</dbReference>
<reference evidence="7" key="2">
    <citation type="submission" date="2024-04" db="EMBL/GenBank/DDBJ databases">
        <authorList>
            <person name="Chen Y."/>
            <person name="Shah S."/>
            <person name="Dougan E. K."/>
            <person name="Thang M."/>
            <person name="Chan C."/>
        </authorList>
    </citation>
    <scope>NUCLEOTIDE SEQUENCE [LARGE SCALE GENOMIC DNA]</scope>
</reference>
<dbReference type="InterPro" id="IPR023395">
    <property type="entry name" value="MCP_dom_sf"/>
</dbReference>
<keyword evidence="9" id="KW-1185">Reference proteome</keyword>
<dbReference type="AlphaFoldDB" id="A0A9P1CGB5"/>
<keyword evidence="3" id="KW-0472">Membrane</keyword>
<evidence type="ECO:0000313" key="8">
    <source>
        <dbReference type="EMBL" id="CAL4778183.1"/>
    </source>
</evidence>
<dbReference type="OrthoDB" id="2019015at2759"/>
<dbReference type="PANTHER" id="PTHR47567">
    <property type="entry name" value="MITOCHONDRIAL SUBSTRATE/SOLUTE CARRIER"/>
    <property type="match status" value="1"/>
</dbReference>
<dbReference type="InterPro" id="IPR036188">
    <property type="entry name" value="FAD/NAD-bd_sf"/>
</dbReference>
<proteinExistence type="predicted"/>
<feature type="region of interest" description="Disordered" evidence="4">
    <location>
        <begin position="659"/>
        <end position="684"/>
    </location>
</feature>
<dbReference type="Pfam" id="PF00153">
    <property type="entry name" value="Mito_carr"/>
    <property type="match status" value="1"/>
</dbReference>
<feature type="non-terminal residue" evidence="6">
    <location>
        <position position="1"/>
    </location>
</feature>
<gene>
    <name evidence="6" type="ORF">C1SCF055_LOCUS17823</name>
</gene>
<dbReference type="Pfam" id="PF01593">
    <property type="entry name" value="Amino_oxidase"/>
    <property type="match status" value="1"/>
</dbReference>